<name>A0A2A5IY83_RHOSG</name>
<dbReference type="AlphaFoldDB" id="A0A2A5IY83"/>
<sequence>MVQLRDLNERVKSHLGYKDDPITATVGGAWKADGIAGLLRLNSQVELEVVPKFLDPNSTAWRSW</sequence>
<protein>
    <submittedName>
        <fullName evidence="1">Uncharacterized protein</fullName>
    </submittedName>
</protein>
<reference evidence="1 2" key="1">
    <citation type="submission" date="2017-07" db="EMBL/GenBank/DDBJ databases">
        <title>Draft sequence of Rhodococcus enclensis 23b-28.</title>
        <authorList>
            <person name="Besaury L."/>
            <person name="Sancelme M."/>
            <person name="Amato P."/>
            <person name="Lallement A."/>
            <person name="Delort A.-M."/>
        </authorList>
    </citation>
    <scope>NUCLEOTIDE SEQUENCE [LARGE SCALE GENOMIC DNA]</scope>
    <source>
        <strain evidence="1 2">23b-28</strain>
    </source>
</reference>
<dbReference type="Proteomes" id="UP000230886">
    <property type="component" value="Unassembled WGS sequence"/>
</dbReference>
<dbReference type="EMBL" id="NOVD01000098">
    <property type="protein sequence ID" value="PCK21721.1"/>
    <property type="molecule type" value="Genomic_DNA"/>
</dbReference>
<proteinExistence type="predicted"/>
<organism evidence="1 2">
    <name type="scientific">Rhodococcus qingshengii</name>
    <dbReference type="NCBI Taxonomy" id="334542"/>
    <lineage>
        <taxon>Bacteria</taxon>
        <taxon>Bacillati</taxon>
        <taxon>Actinomycetota</taxon>
        <taxon>Actinomycetes</taxon>
        <taxon>Mycobacteriales</taxon>
        <taxon>Nocardiaceae</taxon>
        <taxon>Rhodococcus</taxon>
        <taxon>Rhodococcus erythropolis group</taxon>
    </lineage>
</organism>
<comment type="caution">
    <text evidence="1">The sequence shown here is derived from an EMBL/GenBank/DDBJ whole genome shotgun (WGS) entry which is preliminary data.</text>
</comment>
<evidence type="ECO:0000313" key="2">
    <source>
        <dbReference type="Proteomes" id="UP000230886"/>
    </source>
</evidence>
<evidence type="ECO:0000313" key="1">
    <source>
        <dbReference type="EMBL" id="PCK21721.1"/>
    </source>
</evidence>
<accession>A0A2A5IY83</accession>
<gene>
    <name evidence="1" type="ORF">CHR55_33650</name>
</gene>